<dbReference type="Pfam" id="PF07734">
    <property type="entry name" value="FBA_1"/>
    <property type="match status" value="1"/>
</dbReference>
<dbReference type="InterPro" id="IPR036047">
    <property type="entry name" value="F-box-like_dom_sf"/>
</dbReference>
<proteinExistence type="predicted"/>
<dbReference type="PANTHER" id="PTHR31672:SF13">
    <property type="entry name" value="F-BOX PROTEIN CPR30-LIKE"/>
    <property type="match status" value="1"/>
</dbReference>
<name>A0A2N9JAW8_FAGSY</name>
<dbReference type="Pfam" id="PF00646">
    <property type="entry name" value="F-box"/>
    <property type="match status" value="1"/>
</dbReference>
<dbReference type="InterPro" id="IPR050796">
    <property type="entry name" value="SCF_F-box_component"/>
</dbReference>
<dbReference type="NCBIfam" id="TIGR01640">
    <property type="entry name" value="F_box_assoc_1"/>
    <property type="match status" value="1"/>
</dbReference>
<dbReference type="InterPro" id="IPR001810">
    <property type="entry name" value="F-box_dom"/>
</dbReference>
<feature type="domain" description="F-box" evidence="1">
    <location>
        <begin position="1"/>
        <end position="47"/>
    </location>
</feature>
<dbReference type="EMBL" id="OIVN01006471">
    <property type="protein sequence ID" value="SPD33754.1"/>
    <property type="molecule type" value="Genomic_DNA"/>
</dbReference>
<organism evidence="2">
    <name type="scientific">Fagus sylvatica</name>
    <name type="common">Beechnut</name>
    <dbReference type="NCBI Taxonomy" id="28930"/>
    <lineage>
        <taxon>Eukaryota</taxon>
        <taxon>Viridiplantae</taxon>
        <taxon>Streptophyta</taxon>
        <taxon>Embryophyta</taxon>
        <taxon>Tracheophyta</taxon>
        <taxon>Spermatophyta</taxon>
        <taxon>Magnoliopsida</taxon>
        <taxon>eudicotyledons</taxon>
        <taxon>Gunneridae</taxon>
        <taxon>Pentapetalae</taxon>
        <taxon>rosids</taxon>
        <taxon>fabids</taxon>
        <taxon>Fagales</taxon>
        <taxon>Fagaceae</taxon>
        <taxon>Fagus</taxon>
    </lineage>
</organism>
<dbReference type="PANTHER" id="PTHR31672">
    <property type="entry name" value="BNACNNG10540D PROTEIN"/>
    <property type="match status" value="1"/>
</dbReference>
<dbReference type="InterPro" id="IPR006527">
    <property type="entry name" value="F-box-assoc_dom_typ1"/>
</dbReference>
<evidence type="ECO:0000259" key="1">
    <source>
        <dbReference type="PROSITE" id="PS50181"/>
    </source>
</evidence>
<dbReference type="SUPFAM" id="SSF81383">
    <property type="entry name" value="F-box domain"/>
    <property type="match status" value="1"/>
</dbReference>
<evidence type="ECO:0000313" key="2">
    <source>
        <dbReference type="EMBL" id="SPD33754.1"/>
    </source>
</evidence>
<dbReference type="InterPro" id="IPR017451">
    <property type="entry name" value="F-box-assoc_interact_dom"/>
</dbReference>
<dbReference type="AlphaFoldDB" id="A0A2N9JAW8"/>
<reference evidence="2" key="1">
    <citation type="submission" date="2018-02" db="EMBL/GenBank/DDBJ databases">
        <authorList>
            <person name="Cohen D.B."/>
            <person name="Kent A.D."/>
        </authorList>
    </citation>
    <scope>NUCLEOTIDE SEQUENCE</scope>
</reference>
<dbReference type="Gene3D" id="1.20.1280.50">
    <property type="match status" value="1"/>
</dbReference>
<sequence length="385" mass="43959">MVLSELIPDDLMINILPRLPVQSLVKFQCVNNSWCSLIINDPAFKALNLHLHSSDTNSNYLMTFPNQFSTERRLCSVIIRNNNGGVSNFVMKNIEIPFRFRTPTDFYRVLCSLNGVLCMADSRRNTKIVNSLYLWNPSIRKFKIVPCLSTPPSDTNLMISILGIGLDHRDHDVLFIRIIFFYEKGSYNGGRKPITEVYSLNTNSWSTMHESVEVPCLALDEPTVFVNGAIHWEASSFGVVNLHVIMYFNTAERVFRTIPLPVNCLDFKVRDYWRLAVFQGLLALIVISRIDEASIKICDIWIMEEYGVVESWTKRFAIPISLDTSFARPVGITKNDQLILNLGGTLFWYDLDSEHGGILGFYRVQGSFDADTLTDSLYLLEPTRE</sequence>
<accession>A0A2N9JAW8</accession>
<dbReference type="SUPFAM" id="SSF117281">
    <property type="entry name" value="Kelch motif"/>
    <property type="match status" value="1"/>
</dbReference>
<gene>
    <name evidence="2" type="ORF">FSB_LOCUS61636</name>
</gene>
<dbReference type="InterPro" id="IPR015915">
    <property type="entry name" value="Kelch-typ_b-propeller"/>
</dbReference>
<dbReference type="PROSITE" id="PS50181">
    <property type="entry name" value="FBOX"/>
    <property type="match status" value="1"/>
</dbReference>
<protein>
    <recommendedName>
        <fullName evidence="1">F-box domain-containing protein</fullName>
    </recommendedName>
</protein>